<keyword evidence="3" id="KW-1185">Reference proteome</keyword>
<accession>A0ABN0U2Z3</accession>
<feature type="compositionally biased region" description="Basic and acidic residues" evidence="1">
    <location>
        <begin position="14"/>
        <end position="26"/>
    </location>
</feature>
<proteinExistence type="predicted"/>
<comment type="caution">
    <text evidence="2">The sequence shown here is derived from an EMBL/GenBank/DDBJ whole genome shotgun (WGS) entry which is preliminary data.</text>
</comment>
<name>A0ABN0U2Z3_9ACTN</name>
<protein>
    <submittedName>
        <fullName evidence="2">Uncharacterized protein</fullName>
    </submittedName>
</protein>
<organism evidence="2 3">
    <name type="scientific">Cryptosporangium japonicum</name>
    <dbReference type="NCBI Taxonomy" id="80872"/>
    <lineage>
        <taxon>Bacteria</taxon>
        <taxon>Bacillati</taxon>
        <taxon>Actinomycetota</taxon>
        <taxon>Actinomycetes</taxon>
        <taxon>Cryptosporangiales</taxon>
        <taxon>Cryptosporangiaceae</taxon>
        <taxon>Cryptosporangium</taxon>
    </lineage>
</organism>
<evidence type="ECO:0000256" key="1">
    <source>
        <dbReference type="SAM" id="MobiDB-lite"/>
    </source>
</evidence>
<evidence type="ECO:0000313" key="2">
    <source>
        <dbReference type="EMBL" id="GAA0236872.1"/>
    </source>
</evidence>
<reference evidence="2 3" key="1">
    <citation type="journal article" date="2019" name="Int. J. Syst. Evol. Microbiol.">
        <title>The Global Catalogue of Microorganisms (GCM) 10K type strain sequencing project: providing services to taxonomists for standard genome sequencing and annotation.</title>
        <authorList>
            <consortium name="The Broad Institute Genomics Platform"/>
            <consortium name="The Broad Institute Genome Sequencing Center for Infectious Disease"/>
            <person name="Wu L."/>
            <person name="Ma J."/>
        </authorList>
    </citation>
    <scope>NUCLEOTIDE SEQUENCE [LARGE SCALE GENOMIC DNA]</scope>
    <source>
        <strain evidence="2 3">JCM 10425</strain>
    </source>
</reference>
<gene>
    <name evidence="2" type="ORF">GCM10009539_22710</name>
</gene>
<sequence length="259" mass="27435">MPERVQPVAFGPVQEHDGLLDGPDRDRLAGAVPFPGLGLRGGPHHSVRPACRRELEAAGGVVGEQALADRGVQRGPQRRANLVQRRGGERIPVAVSPGPEPGEGGGQLAELEPVEPDLSEFGDQVLLAVLGVAAPRGRPDRGSGRQPVPQPLRNGPGAGGAHLRRLTEEFHASGPRCDCGAEPTAADLPGPPVRTGIRQSECQLPCPRSDNRPHDRLRCHAASPQAHALNTTVCLAILTPPRSVGFSVRRMKRSERFTG</sequence>
<dbReference type="EMBL" id="BAAAGX010000009">
    <property type="protein sequence ID" value="GAA0236872.1"/>
    <property type="molecule type" value="Genomic_DNA"/>
</dbReference>
<feature type="region of interest" description="Disordered" evidence="1">
    <location>
        <begin position="85"/>
        <end position="108"/>
    </location>
</feature>
<feature type="region of interest" description="Disordered" evidence="1">
    <location>
        <begin position="1"/>
        <end position="26"/>
    </location>
</feature>
<dbReference type="Proteomes" id="UP001500967">
    <property type="component" value="Unassembled WGS sequence"/>
</dbReference>
<evidence type="ECO:0000313" key="3">
    <source>
        <dbReference type="Proteomes" id="UP001500967"/>
    </source>
</evidence>
<feature type="region of interest" description="Disordered" evidence="1">
    <location>
        <begin position="135"/>
        <end position="161"/>
    </location>
</feature>